<dbReference type="EnsemblPlants" id="Solyc09g018610.1.1">
    <property type="protein sequence ID" value="Solyc09g018610.1.1"/>
    <property type="gene ID" value="Solyc09g018610.1"/>
</dbReference>
<dbReference type="Proteomes" id="UP000004994">
    <property type="component" value="Chromosome 9"/>
</dbReference>
<name>K4CSC3_SOLLC</name>
<protein>
    <submittedName>
        <fullName evidence="2">Uncharacterized protein</fullName>
    </submittedName>
</protein>
<reference evidence="2" key="1">
    <citation type="journal article" date="2012" name="Nature">
        <title>The tomato genome sequence provides insights into fleshy fruit evolution.</title>
        <authorList>
            <consortium name="Tomato Genome Consortium"/>
        </authorList>
    </citation>
    <scope>NUCLEOTIDE SEQUENCE [LARGE SCALE GENOMIC DNA]</scope>
    <source>
        <strain evidence="2">cv. Heinz 1706</strain>
    </source>
</reference>
<evidence type="ECO:0000313" key="2">
    <source>
        <dbReference type="EnsemblPlants" id="Solyc09g018610.1.1"/>
    </source>
</evidence>
<evidence type="ECO:0000256" key="1">
    <source>
        <dbReference type="SAM" id="SignalP"/>
    </source>
</evidence>
<dbReference type="PaxDb" id="4081-Solyc09g018610.1.1"/>
<dbReference type="InParanoid" id="K4CSC3"/>
<evidence type="ECO:0000313" key="3">
    <source>
        <dbReference type="Proteomes" id="UP000004994"/>
    </source>
</evidence>
<keyword evidence="3" id="KW-1185">Reference proteome</keyword>
<feature type="signal peptide" evidence="1">
    <location>
        <begin position="1"/>
        <end position="20"/>
    </location>
</feature>
<feature type="chain" id="PRO_5003877516" evidence="1">
    <location>
        <begin position="21"/>
        <end position="43"/>
    </location>
</feature>
<sequence length="43" mass="4717">MGSLLLIFIPFLSIIELILGSNQIVVQRPATMEKLSSSPSLQM</sequence>
<organism evidence="2">
    <name type="scientific">Solanum lycopersicum</name>
    <name type="common">Tomato</name>
    <name type="synonym">Lycopersicon esculentum</name>
    <dbReference type="NCBI Taxonomy" id="4081"/>
    <lineage>
        <taxon>Eukaryota</taxon>
        <taxon>Viridiplantae</taxon>
        <taxon>Streptophyta</taxon>
        <taxon>Embryophyta</taxon>
        <taxon>Tracheophyta</taxon>
        <taxon>Spermatophyta</taxon>
        <taxon>Magnoliopsida</taxon>
        <taxon>eudicotyledons</taxon>
        <taxon>Gunneridae</taxon>
        <taxon>Pentapetalae</taxon>
        <taxon>asterids</taxon>
        <taxon>lamiids</taxon>
        <taxon>Solanales</taxon>
        <taxon>Solanaceae</taxon>
        <taxon>Solanoideae</taxon>
        <taxon>Solaneae</taxon>
        <taxon>Solanum</taxon>
        <taxon>Solanum subgen. Lycopersicon</taxon>
    </lineage>
</organism>
<dbReference type="HOGENOM" id="CLU_3243182_0_0_1"/>
<dbReference type="AlphaFoldDB" id="K4CSC3"/>
<reference evidence="2" key="2">
    <citation type="submission" date="2013-04" db="UniProtKB">
        <authorList>
            <consortium name="EnsemblPlants"/>
        </authorList>
    </citation>
    <scope>IDENTIFICATION</scope>
    <source>
        <strain evidence="2">cv. Heinz 1706</strain>
    </source>
</reference>
<proteinExistence type="predicted"/>
<keyword evidence="1" id="KW-0732">Signal</keyword>
<dbReference type="Gramene" id="Solyc09g018610.1.1">
    <property type="protein sequence ID" value="Solyc09g018610.1.1"/>
    <property type="gene ID" value="Solyc09g018610.1"/>
</dbReference>
<accession>K4CSC3</accession>